<feature type="compositionally biased region" description="Low complexity" evidence="6">
    <location>
        <begin position="237"/>
        <end position="250"/>
    </location>
</feature>
<comment type="catalytic activity">
    <reaction evidence="1 4 5">
        <text>[protein]-peptidylproline (omega=180) = [protein]-peptidylproline (omega=0)</text>
        <dbReference type="Rhea" id="RHEA:16237"/>
        <dbReference type="Rhea" id="RHEA-COMP:10747"/>
        <dbReference type="Rhea" id="RHEA-COMP:10748"/>
        <dbReference type="ChEBI" id="CHEBI:83833"/>
        <dbReference type="ChEBI" id="CHEBI:83834"/>
        <dbReference type="EC" id="5.2.1.8"/>
    </reaction>
</comment>
<dbReference type="Gene3D" id="2.60.120.340">
    <property type="entry name" value="Nucleoplasmin core domain"/>
    <property type="match status" value="1"/>
</dbReference>
<accession>A0A069DUE8</accession>
<reference evidence="8" key="1">
    <citation type="journal article" date="2015" name="J. Med. Entomol.">
        <title>A Deep Insight Into the Sialotranscriptome of the Chagas Disease Vector, Panstrongylus megistus (Hemiptera: Heteroptera).</title>
        <authorList>
            <person name="Ribeiro J.M."/>
            <person name="Schwarz A."/>
            <person name="Francischetti I.M."/>
        </authorList>
    </citation>
    <scope>NUCLEOTIDE SEQUENCE</scope>
    <source>
        <tissue evidence="8">Salivary glands</tissue>
    </source>
</reference>
<feature type="compositionally biased region" description="Polar residues" evidence="6">
    <location>
        <begin position="251"/>
        <end position="266"/>
    </location>
</feature>
<evidence type="ECO:0000256" key="5">
    <source>
        <dbReference type="PROSITE-ProRule" id="PRU00277"/>
    </source>
</evidence>
<dbReference type="EC" id="5.2.1.8" evidence="4"/>
<dbReference type="SUPFAM" id="SSF69203">
    <property type="entry name" value="Nucleoplasmin-like core domain"/>
    <property type="match status" value="1"/>
</dbReference>
<feature type="compositionally biased region" description="Basic and acidic residues" evidence="6">
    <location>
        <begin position="139"/>
        <end position="148"/>
    </location>
</feature>
<evidence type="ECO:0000256" key="3">
    <source>
        <dbReference type="ARBA" id="ARBA00023235"/>
    </source>
</evidence>
<evidence type="ECO:0000256" key="2">
    <source>
        <dbReference type="ARBA" id="ARBA00023110"/>
    </source>
</evidence>
<dbReference type="InterPro" id="IPR036824">
    <property type="entry name" value="Nucleoplasmin_core_dom_sf"/>
</dbReference>
<dbReference type="GO" id="GO:0003755">
    <property type="term" value="F:peptidyl-prolyl cis-trans isomerase activity"/>
    <property type="evidence" value="ECO:0007669"/>
    <property type="project" value="UniProtKB-KW"/>
</dbReference>
<dbReference type="PANTHER" id="PTHR43811">
    <property type="entry name" value="FKBP-TYPE PEPTIDYL-PROLYL CIS-TRANS ISOMERASE FKPA"/>
    <property type="match status" value="1"/>
</dbReference>
<dbReference type="GO" id="GO:0000785">
    <property type="term" value="C:chromatin"/>
    <property type="evidence" value="ECO:0007669"/>
    <property type="project" value="TreeGrafter"/>
</dbReference>
<feature type="region of interest" description="Disordered" evidence="6">
    <location>
        <begin position="102"/>
        <end position="336"/>
    </location>
</feature>
<protein>
    <recommendedName>
        <fullName evidence="4">FK506-binding protein</fullName>
        <ecNumber evidence="4">5.2.1.8</ecNumber>
    </recommendedName>
</protein>
<dbReference type="Pfam" id="PF00254">
    <property type="entry name" value="FKBP_C"/>
    <property type="match status" value="1"/>
</dbReference>
<dbReference type="InterPro" id="IPR041232">
    <property type="entry name" value="NPL"/>
</dbReference>
<dbReference type="InterPro" id="IPR046357">
    <property type="entry name" value="PPIase_dom_sf"/>
</dbReference>
<dbReference type="GO" id="GO:0005730">
    <property type="term" value="C:nucleolus"/>
    <property type="evidence" value="ECO:0007669"/>
    <property type="project" value="TreeGrafter"/>
</dbReference>
<feature type="compositionally biased region" description="Basic and acidic residues" evidence="6">
    <location>
        <begin position="290"/>
        <end position="300"/>
    </location>
</feature>
<feature type="compositionally biased region" description="Basic and acidic residues" evidence="6">
    <location>
        <begin position="325"/>
        <end position="335"/>
    </location>
</feature>
<feature type="domain" description="PPIase FKBP-type" evidence="7">
    <location>
        <begin position="355"/>
        <end position="443"/>
    </location>
</feature>
<dbReference type="Pfam" id="PF17800">
    <property type="entry name" value="NPL"/>
    <property type="match status" value="1"/>
</dbReference>
<evidence type="ECO:0000256" key="1">
    <source>
        <dbReference type="ARBA" id="ARBA00000971"/>
    </source>
</evidence>
<dbReference type="InterPro" id="IPR023566">
    <property type="entry name" value="PPIase_Fpr3/Fpr4-like"/>
</dbReference>
<evidence type="ECO:0000259" key="7">
    <source>
        <dbReference type="PROSITE" id="PS50059"/>
    </source>
</evidence>
<dbReference type="InterPro" id="IPR001179">
    <property type="entry name" value="PPIase_FKBP_dom"/>
</dbReference>
<evidence type="ECO:0000256" key="6">
    <source>
        <dbReference type="SAM" id="MobiDB-lite"/>
    </source>
</evidence>
<evidence type="ECO:0000256" key="4">
    <source>
        <dbReference type="PIRNR" id="PIRNR001473"/>
    </source>
</evidence>
<dbReference type="AlphaFoldDB" id="A0A069DUE8"/>
<dbReference type="SUPFAM" id="SSF54534">
    <property type="entry name" value="FKBP-like"/>
    <property type="match status" value="1"/>
</dbReference>
<sequence>MFWGLRLEPGKRYSTTVDRSFHISMAALDCSSVKSDNEVLSVMLDEGDTNISFILCNLQKNKLMQSPLDLNFMTGDTITIYCKGNGVVHLSGYIAEEDDELEQLGEEDDDDEVEDEADELSENEEMQVTKGKGKLNGLQEKRKMDELKSPQPKKKKLEKMDEDTEDSDDEDDDMASDDVEDESMGLEGEESDDDDDDDDEDEDEEEDEDESDLESDEENKMPSKPQQQVKKNKKNKPQGQQQQVSNKQQNTPNLNKQQNQQNTPNVNKQQQNKGKQQQQKTPNGLSPETQMKKDKKKGDKTPGGTPNSNVKLNKTTDESSPNAKKGGEPHAKKTLDGGVMVKDLKIGNGPACKAGKTACVYYTGRFKQNNKVFDSTSEGPGFKFRVGKGDVIKGWDVGVIGMKVGGKRLITCPPQMAYGLKGSPPTIPANSTLVFEVELKSVN</sequence>
<keyword evidence="3 4" id="KW-0413">Isomerase</keyword>
<dbReference type="PANTHER" id="PTHR43811:SF19">
    <property type="entry name" value="39 KDA FK506-BINDING NUCLEAR PROTEIN"/>
    <property type="match status" value="1"/>
</dbReference>
<feature type="compositionally biased region" description="Polar residues" evidence="6">
    <location>
        <begin position="307"/>
        <end position="322"/>
    </location>
</feature>
<dbReference type="PIRSF" id="PIRSF001473">
    <property type="entry name" value="FK506-bp_FPR3"/>
    <property type="match status" value="1"/>
</dbReference>
<feature type="compositionally biased region" description="Acidic residues" evidence="6">
    <location>
        <begin position="160"/>
        <end position="217"/>
    </location>
</feature>
<organism evidence="8">
    <name type="scientific">Panstrongylus megistus</name>
    <dbReference type="NCBI Taxonomy" id="65343"/>
    <lineage>
        <taxon>Eukaryota</taxon>
        <taxon>Metazoa</taxon>
        <taxon>Ecdysozoa</taxon>
        <taxon>Arthropoda</taxon>
        <taxon>Hexapoda</taxon>
        <taxon>Insecta</taxon>
        <taxon>Pterygota</taxon>
        <taxon>Neoptera</taxon>
        <taxon>Paraneoptera</taxon>
        <taxon>Hemiptera</taxon>
        <taxon>Heteroptera</taxon>
        <taxon>Panheteroptera</taxon>
        <taxon>Cimicomorpha</taxon>
        <taxon>Reduviidae</taxon>
        <taxon>Triatominae</taxon>
        <taxon>Panstrongylus</taxon>
    </lineage>
</organism>
<proteinExistence type="evidence at transcript level"/>
<feature type="compositionally biased region" description="Acidic residues" evidence="6">
    <location>
        <begin position="102"/>
        <end position="125"/>
    </location>
</feature>
<dbReference type="Gene3D" id="3.10.50.40">
    <property type="match status" value="1"/>
</dbReference>
<comment type="similarity">
    <text evidence="4">Belongs to the FKBP-type PPIase family.</text>
</comment>
<keyword evidence="2 4" id="KW-0697">Rotamase</keyword>
<dbReference type="FunFam" id="3.10.50.40:FF:000006">
    <property type="entry name" value="Peptidyl-prolyl cis-trans isomerase"/>
    <property type="match status" value="1"/>
</dbReference>
<dbReference type="EMBL" id="GBGD01001478">
    <property type="protein sequence ID" value="JAC87411.1"/>
    <property type="molecule type" value="mRNA"/>
</dbReference>
<feature type="compositionally biased region" description="Low complexity" evidence="6">
    <location>
        <begin position="267"/>
        <end position="280"/>
    </location>
</feature>
<name>A0A069DUE8_9HEMI</name>
<dbReference type="PROSITE" id="PS50059">
    <property type="entry name" value="FKBP_PPIASE"/>
    <property type="match status" value="1"/>
</dbReference>
<evidence type="ECO:0000313" key="8">
    <source>
        <dbReference type="EMBL" id="JAC87411.1"/>
    </source>
</evidence>